<sequence>MVLMSFTTRVPFSAASSCFNLASSLLFCRGTQNGVAATAVKPIAAWTATTATAAITATEITAHPAVAWRNIRIREWHLRRSRWMSPFRWEKRSRSWWRWESTKGFSWLSNWRKRS</sequence>
<name>A0AAQ3NC84_VIGMU</name>
<gene>
    <name evidence="1" type="ORF">V8G54_020665</name>
</gene>
<keyword evidence="2" id="KW-1185">Reference proteome</keyword>
<proteinExistence type="predicted"/>
<dbReference type="AlphaFoldDB" id="A0AAQ3NC84"/>
<dbReference type="Proteomes" id="UP001374535">
    <property type="component" value="Chromosome 6"/>
</dbReference>
<reference evidence="1 2" key="1">
    <citation type="journal article" date="2023" name="Life. Sci Alliance">
        <title>Evolutionary insights into 3D genome organization and epigenetic landscape of Vigna mungo.</title>
        <authorList>
            <person name="Junaid A."/>
            <person name="Singh B."/>
            <person name="Bhatia S."/>
        </authorList>
    </citation>
    <scope>NUCLEOTIDE SEQUENCE [LARGE SCALE GENOMIC DNA]</scope>
    <source>
        <strain evidence="1">Urdbean</strain>
    </source>
</reference>
<accession>A0AAQ3NC84</accession>
<organism evidence="1 2">
    <name type="scientific">Vigna mungo</name>
    <name type="common">Black gram</name>
    <name type="synonym">Phaseolus mungo</name>
    <dbReference type="NCBI Taxonomy" id="3915"/>
    <lineage>
        <taxon>Eukaryota</taxon>
        <taxon>Viridiplantae</taxon>
        <taxon>Streptophyta</taxon>
        <taxon>Embryophyta</taxon>
        <taxon>Tracheophyta</taxon>
        <taxon>Spermatophyta</taxon>
        <taxon>Magnoliopsida</taxon>
        <taxon>eudicotyledons</taxon>
        <taxon>Gunneridae</taxon>
        <taxon>Pentapetalae</taxon>
        <taxon>rosids</taxon>
        <taxon>fabids</taxon>
        <taxon>Fabales</taxon>
        <taxon>Fabaceae</taxon>
        <taxon>Papilionoideae</taxon>
        <taxon>50 kb inversion clade</taxon>
        <taxon>NPAAA clade</taxon>
        <taxon>indigoferoid/millettioid clade</taxon>
        <taxon>Phaseoleae</taxon>
        <taxon>Vigna</taxon>
    </lineage>
</organism>
<protein>
    <submittedName>
        <fullName evidence="1">Uncharacterized protein</fullName>
    </submittedName>
</protein>
<evidence type="ECO:0000313" key="1">
    <source>
        <dbReference type="EMBL" id="WVZ07319.1"/>
    </source>
</evidence>
<evidence type="ECO:0000313" key="2">
    <source>
        <dbReference type="Proteomes" id="UP001374535"/>
    </source>
</evidence>
<dbReference type="EMBL" id="CP144695">
    <property type="protein sequence ID" value="WVZ07319.1"/>
    <property type="molecule type" value="Genomic_DNA"/>
</dbReference>